<sequence>MLIEEKLTKAWADLTTSFGQWEDFGAETAVVAGEYVVAETRLEFEAGAVTCRSSWSADGKLGGLFFVPVSE</sequence>
<organism evidence="1 2">
    <name type="scientific">Microbacterium oxydans</name>
    <dbReference type="NCBI Taxonomy" id="82380"/>
    <lineage>
        <taxon>Bacteria</taxon>
        <taxon>Bacillati</taxon>
        <taxon>Actinomycetota</taxon>
        <taxon>Actinomycetes</taxon>
        <taxon>Micrococcales</taxon>
        <taxon>Microbacteriaceae</taxon>
        <taxon>Microbacterium</taxon>
    </lineage>
</organism>
<proteinExistence type="predicted"/>
<name>A0A0F0KRC4_9MICO</name>
<dbReference type="RefSeq" id="WP_045263417.1">
    <property type="nucleotide sequence ID" value="NZ_JYIV01000023.1"/>
</dbReference>
<dbReference type="Proteomes" id="UP000033725">
    <property type="component" value="Unassembled WGS sequence"/>
</dbReference>
<dbReference type="PATRIC" id="fig|82380.10.peg.1511"/>
<protein>
    <submittedName>
        <fullName evidence="1">Uncharacterized protein</fullName>
    </submittedName>
</protein>
<dbReference type="EMBL" id="JYIV01000023">
    <property type="protein sequence ID" value="KJL23418.1"/>
    <property type="molecule type" value="Genomic_DNA"/>
</dbReference>
<evidence type="ECO:0000313" key="1">
    <source>
        <dbReference type="EMBL" id="KJL23418.1"/>
    </source>
</evidence>
<accession>A0A0F0KRC4</accession>
<gene>
    <name evidence="1" type="ORF">RN51_01504</name>
</gene>
<dbReference type="AlphaFoldDB" id="A0A0F0KRC4"/>
<comment type="caution">
    <text evidence="1">The sequence shown here is derived from an EMBL/GenBank/DDBJ whole genome shotgun (WGS) entry which is preliminary data.</text>
</comment>
<evidence type="ECO:0000313" key="2">
    <source>
        <dbReference type="Proteomes" id="UP000033725"/>
    </source>
</evidence>
<reference evidence="1 2" key="1">
    <citation type="submission" date="2015-02" db="EMBL/GenBank/DDBJ databases">
        <title>Draft genome sequences of ten Microbacterium spp. with emphasis on heavy metal contaminated environments.</title>
        <authorList>
            <person name="Corretto E."/>
        </authorList>
    </citation>
    <scope>NUCLEOTIDE SEQUENCE [LARGE SCALE GENOMIC DNA]</scope>
    <source>
        <strain evidence="1 2">BEL163</strain>
    </source>
</reference>
<dbReference type="OrthoDB" id="3579809at2"/>